<sequence length="33" mass="3568">MTEILALQKLEANPDESIPCFSVSWSGWSGVTA</sequence>
<accession>A0A941IQM3</accession>
<keyword evidence="2" id="KW-1185">Reference proteome</keyword>
<organism evidence="1 2">
    <name type="scientific">Actinospica durhamensis</name>
    <dbReference type="NCBI Taxonomy" id="1508375"/>
    <lineage>
        <taxon>Bacteria</taxon>
        <taxon>Bacillati</taxon>
        <taxon>Actinomycetota</taxon>
        <taxon>Actinomycetes</taxon>
        <taxon>Catenulisporales</taxon>
        <taxon>Actinospicaceae</taxon>
        <taxon>Actinospica</taxon>
    </lineage>
</organism>
<dbReference type="NCBIfam" id="NF038154">
    <property type="entry name" value="lanthi_III_a"/>
    <property type="match status" value="1"/>
</dbReference>
<dbReference type="EMBL" id="JAGSOG010000022">
    <property type="protein sequence ID" value="MBR7833083.1"/>
    <property type="molecule type" value="Genomic_DNA"/>
</dbReference>
<reference evidence="1" key="1">
    <citation type="submission" date="2021-04" db="EMBL/GenBank/DDBJ databases">
        <title>Genome based classification of Actinospica acidithermotolerans sp. nov., an actinobacterium isolated from an Indonesian hot spring.</title>
        <authorList>
            <person name="Kusuma A.B."/>
            <person name="Putra K.E."/>
            <person name="Nafisah S."/>
            <person name="Loh J."/>
            <person name="Nouioui I."/>
            <person name="Goodfellow M."/>
        </authorList>
    </citation>
    <scope>NUCLEOTIDE SEQUENCE</scope>
    <source>
        <strain evidence="1">CSCA 57</strain>
    </source>
</reference>
<dbReference type="Proteomes" id="UP000675781">
    <property type="component" value="Unassembled WGS sequence"/>
</dbReference>
<evidence type="ECO:0000313" key="1">
    <source>
        <dbReference type="EMBL" id="MBR7833083.1"/>
    </source>
</evidence>
<proteinExistence type="predicted"/>
<gene>
    <name evidence="1" type="ORF">KDL01_07400</name>
</gene>
<dbReference type="RefSeq" id="WP_212527607.1">
    <property type="nucleotide sequence ID" value="NZ_JAGSOG010000022.1"/>
</dbReference>
<protein>
    <submittedName>
        <fullName evidence="1">Class III lanthipeptide</fullName>
    </submittedName>
</protein>
<evidence type="ECO:0000313" key="2">
    <source>
        <dbReference type="Proteomes" id="UP000675781"/>
    </source>
</evidence>
<comment type="caution">
    <text evidence="1">The sequence shown here is derived from an EMBL/GenBank/DDBJ whole genome shotgun (WGS) entry which is preliminary data.</text>
</comment>
<name>A0A941IQM3_9ACTN</name>
<dbReference type="AlphaFoldDB" id="A0A941IQM3"/>